<accession>I3IRK1</accession>
<dbReference type="PANTHER" id="PTHR43116">
    <property type="entry name" value="PEPTIDE CHAIN RELEASE FACTOR 2"/>
    <property type="match status" value="1"/>
</dbReference>
<evidence type="ECO:0000313" key="8">
    <source>
        <dbReference type="Proteomes" id="UP000002985"/>
    </source>
</evidence>
<evidence type="ECO:0000256" key="1">
    <source>
        <dbReference type="ARBA" id="ARBA00010835"/>
    </source>
</evidence>
<proteinExistence type="inferred from homology"/>
<dbReference type="InterPro" id="IPR004374">
    <property type="entry name" value="PrfB"/>
</dbReference>
<dbReference type="InterPro" id="IPR045853">
    <property type="entry name" value="Pep_chain_release_fac_I_sf"/>
</dbReference>
<evidence type="ECO:0000256" key="3">
    <source>
        <dbReference type="ARBA" id="ARBA00022917"/>
    </source>
</evidence>
<dbReference type="NCBIfam" id="TIGR00020">
    <property type="entry name" value="prfB"/>
    <property type="match status" value="1"/>
</dbReference>
<comment type="caution">
    <text evidence="7">The sequence shown here is derived from an EMBL/GenBank/DDBJ whole genome shotgun (WGS) entry which is preliminary data.</text>
</comment>
<keyword evidence="2 4" id="KW-0488">Methylation</keyword>
<dbReference type="GO" id="GO:0005737">
    <property type="term" value="C:cytoplasm"/>
    <property type="evidence" value="ECO:0007669"/>
    <property type="project" value="UniProtKB-SubCell"/>
</dbReference>
<name>I3IRK1_9BACT</name>
<evidence type="ECO:0000256" key="4">
    <source>
        <dbReference type="HAMAP-Rule" id="MF_00094"/>
    </source>
</evidence>
<evidence type="ECO:0000259" key="6">
    <source>
        <dbReference type="PROSITE" id="PS00745"/>
    </source>
</evidence>
<keyword evidence="8" id="KW-1185">Reference proteome</keyword>
<comment type="similarity">
    <text evidence="1 4">Belongs to the prokaryotic/mitochondrial release factor family.</text>
</comment>
<reference evidence="7 8" key="1">
    <citation type="journal article" date="2012" name="FEBS Lett.">
        <title>Anammox organism KSU-1 expresses a NirK-type copper-containing nitrite reductase instead of a NirS-type with cytochrome cd1.</title>
        <authorList>
            <person name="Hira D."/>
            <person name="Toh H."/>
            <person name="Migita C.T."/>
            <person name="Okubo H."/>
            <person name="Nishiyama T."/>
            <person name="Hattori M."/>
            <person name="Furukawa K."/>
            <person name="Fujii T."/>
        </authorList>
    </citation>
    <scope>NUCLEOTIDE SEQUENCE [LARGE SCALE GENOMIC DNA]</scope>
</reference>
<comment type="PTM">
    <text evidence="4">Methylated by PrmC. Methylation increases the termination efficiency of RF2.</text>
</comment>
<dbReference type="SMART" id="SM00937">
    <property type="entry name" value="PCRF"/>
    <property type="match status" value="1"/>
</dbReference>
<dbReference type="Pfam" id="PF03462">
    <property type="entry name" value="PCRF"/>
    <property type="match status" value="1"/>
</dbReference>
<dbReference type="PROSITE" id="PS00745">
    <property type="entry name" value="RF_PROK_I"/>
    <property type="match status" value="1"/>
</dbReference>
<dbReference type="EMBL" id="BAFH01000004">
    <property type="protein sequence ID" value="GAB64346.1"/>
    <property type="molecule type" value="Genomic_DNA"/>
</dbReference>
<organism evidence="7 8">
    <name type="scientific">Candidatus Jettenia caeni</name>
    <dbReference type="NCBI Taxonomy" id="247490"/>
    <lineage>
        <taxon>Bacteria</taxon>
        <taxon>Pseudomonadati</taxon>
        <taxon>Planctomycetota</taxon>
        <taxon>Candidatus Brocadiia</taxon>
        <taxon>Candidatus Brocadiales</taxon>
        <taxon>Candidatus Brocadiaceae</taxon>
        <taxon>Candidatus Jettenia</taxon>
    </lineage>
</organism>
<dbReference type="FunFam" id="3.30.160.20:FF:000010">
    <property type="entry name" value="Peptide chain release factor 2"/>
    <property type="match status" value="1"/>
</dbReference>
<dbReference type="eggNOG" id="COG1186">
    <property type="taxonomic scope" value="Bacteria"/>
</dbReference>
<dbReference type="AlphaFoldDB" id="I3IRK1"/>
<dbReference type="STRING" id="247490.KSU1_D1037"/>
<evidence type="ECO:0000313" key="7">
    <source>
        <dbReference type="EMBL" id="GAB64346.1"/>
    </source>
</evidence>
<dbReference type="Gene3D" id="3.30.70.1660">
    <property type="match status" value="1"/>
</dbReference>
<keyword evidence="3 4" id="KW-0648">Protein biosynthesis</keyword>
<dbReference type="HAMAP" id="MF_00094">
    <property type="entry name" value="Rel_fac_2"/>
    <property type="match status" value="1"/>
</dbReference>
<comment type="function">
    <text evidence="4">Peptide chain release factor 2 directs the termination of translation in response to the peptide chain termination codons UGA and UAA.</text>
</comment>
<gene>
    <name evidence="4" type="primary">prfB</name>
    <name evidence="7" type="ORF">KSU1_D1037</name>
</gene>
<dbReference type="Gene3D" id="3.30.160.20">
    <property type="match status" value="1"/>
</dbReference>
<dbReference type="InterPro" id="IPR000352">
    <property type="entry name" value="Pep_chain_release_fac_I"/>
</dbReference>
<dbReference type="SUPFAM" id="SSF75620">
    <property type="entry name" value="Release factor"/>
    <property type="match status" value="1"/>
</dbReference>
<sequence>MQKTFDDIECLSILAEEEQDEQVEAEVVGDIKSFTQKLEKFELRTMLGEPRDHCNAYLSIYAGAGGTEACDWVSMLFRMYSRWIEKSGYTFSLIDVLPGEEAGIKRITVLIKGDYVYGYLKSEIGVHRLVRISPFDANARRHTSFAAVDVLPEIEEEEEIEINENDLRIDTYRASGAGGQHVNKTSSAVRLTHISTGIIVQCQSERSQHQNRRMALNMLKAKLYQIKEKEKEKELSMAYDEKGEIAWGHQIRSYVLQPYSLVKDLRTNKETGNTQAVLDGEIDEFMEAYLKWKMLKIS</sequence>
<protein>
    <recommendedName>
        <fullName evidence="4 5">Peptide chain release factor 2</fullName>
        <shortName evidence="4">RF-2</shortName>
    </recommendedName>
</protein>
<feature type="modified residue" description="N5-methylglutamine" evidence="4">
    <location>
        <position position="180"/>
    </location>
</feature>
<dbReference type="InterPro" id="IPR005139">
    <property type="entry name" value="PCRF"/>
</dbReference>
<evidence type="ECO:0000256" key="5">
    <source>
        <dbReference type="NCBIfam" id="TIGR00020"/>
    </source>
</evidence>
<keyword evidence="4" id="KW-0963">Cytoplasm</keyword>
<feature type="domain" description="Prokaryotic-type class I peptide chain release factors" evidence="6">
    <location>
        <begin position="173"/>
        <end position="189"/>
    </location>
</feature>
<evidence type="ECO:0000256" key="2">
    <source>
        <dbReference type="ARBA" id="ARBA00022481"/>
    </source>
</evidence>
<dbReference type="Pfam" id="PF00472">
    <property type="entry name" value="RF-1"/>
    <property type="match status" value="1"/>
</dbReference>
<dbReference type="PANTHER" id="PTHR43116:SF3">
    <property type="entry name" value="CLASS I PEPTIDE CHAIN RELEASE FACTOR"/>
    <property type="match status" value="1"/>
</dbReference>
<comment type="subcellular location">
    <subcellularLocation>
        <location evidence="4">Cytoplasm</location>
    </subcellularLocation>
</comment>
<dbReference type="GO" id="GO:0016149">
    <property type="term" value="F:translation release factor activity, codon specific"/>
    <property type="evidence" value="ECO:0007669"/>
    <property type="project" value="UniProtKB-UniRule"/>
</dbReference>
<dbReference type="Proteomes" id="UP000002985">
    <property type="component" value="Unassembled WGS sequence"/>
</dbReference>